<dbReference type="Proteomes" id="UP000245946">
    <property type="component" value="Unassembled WGS sequence"/>
</dbReference>
<feature type="region of interest" description="Disordered" evidence="1">
    <location>
        <begin position="134"/>
        <end position="159"/>
    </location>
</feature>
<protein>
    <submittedName>
        <fullName evidence="2">Uncharacterized protein</fullName>
    </submittedName>
</protein>
<organism evidence="2 3">
    <name type="scientific">Tilletiopsis washingtonensis</name>
    <dbReference type="NCBI Taxonomy" id="58919"/>
    <lineage>
        <taxon>Eukaryota</taxon>
        <taxon>Fungi</taxon>
        <taxon>Dikarya</taxon>
        <taxon>Basidiomycota</taxon>
        <taxon>Ustilaginomycotina</taxon>
        <taxon>Exobasidiomycetes</taxon>
        <taxon>Entylomatales</taxon>
        <taxon>Entylomatales incertae sedis</taxon>
        <taxon>Tilletiopsis</taxon>
    </lineage>
</organism>
<evidence type="ECO:0000256" key="1">
    <source>
        <dbReference type="SAM" id="MobiDB-lite"/>
    </source>
</evidence>
<evidence type="ECO:0000313" key="2">
    <source>
        <dbReference type="EMBL" id="PWN98530.1"/>
    </source>
</evidence>
<dbReference type="RefSeq" id="XP_025598809.1">
    <property type="nucleotide sequence ID" value="XM_025739773.1"/>
</dbReference>
<evidence type="ECO:0000313" key="3">
    <source>
        <dbReference type="Proteomes" id="UP000245946"/>
    </source>
</evidence>
<sequence length="159" mass="17730">MPRCPPGLFPPVSTSLRSPPCPSCLVDFHRCLARSCPSPARRLLPGNCASHSSPLLSRTAGGRPGGHSLCSGIAHLAHDDTFLRVRRMRGHLQCVCEEGQWRQGLWPTALSLSLRRHGGQLCVVERAVRRAGEVERRRHEQHEGGQQEELQETRERRHG</sequence>
<dbReference type="EMBL" id="KZ819291">
    <property type="protein sequence ID" value="PWN98530.1"/>
    <property type="molecule type" value="Genomic_DNA"/>
</dbReference>
<dbReference type="AlphaFoldDB" id="A0A316ZA04"/>
<accession>A0A316ZA04</accession>
<gene>
    <name evidence="2" type="ORF">FA09DRAFT_268456</name>
</gene>
<keyword evidence="3" id="KW-1185">Reference proteome</keyword>
<reference evidence="2 3" key="1">
    <citation type="journal article" date="2018" name="Mol. Biol. Evol.">
        <title>Broad Genomic Sampling Reveals a Smut Pathogenic Ancestry of the Fungal Clade Ustilaginomycotina.</title>
        <authorList>
            <person name="Kijpornyongpan T."/>
            <person name="Mondo S.J."/>
            <person name="Barry K."/>
            <person name="Sandor L."/>
            <person name="Lee J."/>
            <person name="Lipzen A."/>
            <person name="Pangilinan J."/>
            <person name="LaButti K."/>
            <person name="Hainaut M."/>
            <person name="Henrissat B."/>
            <person name="Grigoriev I.V."/>
            <person name="Spatafora J.W."/>
            <person name="Aime M.C."/>
        </authorList>
    </citation>
    <scope>NUCLEOTIDE SEQUENCE [LARGE SCALE GENOMIC DNA]</scope>
    <source>
        <strain evidence="2 3">MCA 4186</strain>
    </source>
</reference>
<name>A0A316ZA04_9BASI</name>
<proteinExistence type="predicted"/>
<dbReference type="GeneID" id="37267319"/>